<dbReference type="InterPro" id="IPR001387">
    <property type="entry name" value="Cro/C1-type_HTH"/>
</dbReference>
<keyword evidence="1" id="KW-0238">DNA-binding</keyword>
<dbReference type="CDD" id="cd02209">
    <property type="entry name" value="cupin_XRE_C"/>
    <property type="match status" value="1"/>
</dbReference>
<dbReference type="SUPFAM" id="SSF51182">
    <property type="entry name" value="RmlC-like cupins"/>
    <property type="match status" value="1"/>
</dbReference>
<dbReference type="eggNOG" id="COG1917">
    <property type="taxonomic scope" value="Bacteria"/>
</dbReference>
<evidence type="ECO:0000256" key="1">
    <source>
        <dbReference type="ARBA" id="ARBA00023125"/>
    </source>
</evidence>
<evidence type="ECO:0000313" key="3">
    <source>
        <dbReference type="EMBL" id="AEF86853.1"/>
    </source>
</evidence>
<reference evidence="3 4" key="2">
    <citation type="journal article" date="2011" name="ISME J.">
        <title>RNA-seq reveals cooperative metabolic interactions between two termite-gut spirochete species in co-culture.</title>
        <authorList>
            <person name="Rosenthal A.Z."/>
            <person name="Matson E.G."/>
            <person name="Eldar A."/>
            <person name="Leadbetter J.R."/>
        </authorList>
    </citation>
    <scope>NUCLEOTIDE SEQUENCE [LARGE SCALE GENOMIC DNA]</scope>
    <source>
        <strain evidence="4">ATCC BAA-887 / DSM 12427 / ZAS-2</strain>
    </source>
</reference>
<dbReference type="EMBL" id="CP001843">
    <property type="protein sequence ID" value="AEF86853.1"/>
    <property type="molecule type" value="Genomic_DNA"/>
</dbReference>
<proteinExistence type="predicted"/>
<sequence>MQDNLAQIPGRIKELREIMEISAMDMAADIDVPYETYSRYESGELDIPISVLYKVANRLETDTTVLLTGEDPRMDTAGVCRAGKGVQIERYPGYEFSSLAYNFKGRTMEPLLVSLDPNKKTAAPVTHSGQEFNYVLEGVVKVTVNKREYLLEAGDSIYFNALLPHAQSAVKVPSKFITIIQE</sequence>
<dbReference type="SMART" id="SM00530">
    <property type="entry name" value="HTH_XRE"/>
    <property type="match status" value="1"/>
</dbReference>
<dbReference type="GO" id="GO:0003700">
    <property type="term" value="F:DNA-binding transcription factor activity"/>
    <property type="evidence" value="ECO:0007669"/>
    <property type="project" value="TreeGrafter"/>
</dbReference>
<evidence type="ECO:0000313" key="4">
    <source>
        <dbReference type="Proteomes" id="UP000009223"/>
    </source>
</evidence>
<keyword evidence="4" id="KW-1185">Reference proteome</keyword>
<dbReference type="InterPro" id="IPR050807">
    <property type="entry name" value="TransReg_Diox_bact_type"/>
</dbReference>
<dbReference type="Pfam" id="PF07883">
    <property type="entry name" value="Cupin_2"/>
    <property type="match status" value="1"/>
</dbReference>
<dbReference type="RefSeq" id="WP_015706317.1">
    <property type="nucleotide sequence ID" value="NC_015578.1"/>
</dbReference>
<dbReference type="GO" id="GO:0005829">
    <property type="term" value="C:cytosol"/>
    <property type="evidence" value="ECO:0007669"/>
    <property type="project" value="TreeGrafter"/>
</dbReference>
<dbReference type="CDD" id="cd00093">
    <property type="entry name" value="HTH_XRE"/>
    <property type="match status" value="1"/>
</dbReference>
<dbReference type="STRING" id="545694.TREPR_0158"/>
<accession>F5YMG4</accession>
<organism evidence="3 4">
    <name type="scientific">Treponema primitia (strain ATCC BAA-887 / DSM 12427 / ZAS-2)</name>
    <dbReference type="NCBI Taxonomy" id="545694"/>
    <lineage>
        <taxon>Bacteria</taxon>
        <taxon>Pseudomonadati</taxon>
        <taxon>Spirochaetota</taxon>
        <taxon>Spirochaetia</taxon>
        <taxon>Spirochaetales</taxon>
        <taxon>Treponemataceae</taxon>
        <taxon>Treponema</taxon>
    </lineage>
</organism>
<dbReference type="OrthoDB" id="9814553at2"/>
<gene>
    <name evidence="3" type="ordered locus">TREPR_0158</name>
</gene>
<dbReference type="Proteomes" id="UP000009223">
    <property type="component" value="Chromosome"/>
</dbReference>
<dbReference type="KEGG" id="tpi:TREPR_0158"/>
<dbReference type="GO" id="GO:0003677">
    <property type="term" value="F:DNA binding"/>
    <property type="evidence" value="ECO:0007669"/>
    <property type="project" value="UniProtKB-KW"/>
</dbReference>
<dbReference type="PANTHER" id="PTHR46797">
    <property type="entry name" value="HTH-TYPE TRANSCRIPTIONAL REGULATOR"/>
    <property type="match status" value="1"/>
</dbReference>
<evidence type="ECO:0000259" key="2">
    <source>
        <dbReference type="PROSITE" id="PS50943"/>
    </source>
</evidence>
<dbReference type="InterPro" id="IPR010982">
    <property type="entry name" value="Lambda_DNA-bd_dom_sf"/>
</dbReference>
<dbReference type="Gene3D" id="1.10.260.40">
    <property type="entry name" value="lambda repressor-like DNA-binding domains"/>
    <property type="match status" value="1"/>
</dbReference>
<dbReference type="InterPro" id="IPR013096">
    <property type="entry name" value="Cupin_2"/>
</dbReference>
<dbReference type="Gene3D" id="2.60.120.10">
    <property type="entry name" value="Jelly Rolls"/>
    <property type="match status" value="1"/>
</dbReference>
<dbReference type="InterPro" id="IPR014710">
    <property type="entry name" value="RmlC-like_jellyroll"/>
</dbReference>
<dbReference type="AlphaFoldDB" id="F5YMG4"/>
<reference evidence="4" key="1">
    <citation type="submission" date="2009-12" db="EMBL/GenBank/DDBJ databases">
        <title>Complete sequence of Treponema primitia strain ZAS-2.</title>
        <authorList>
            <person name="Tetu S.G."/>
            <person name="Matson E."/>
            <person name="Ren Q."/>
            <person name="Seshadri R."/>
            <person name="Elbourne L."/>
            <person name="Hassan K.A."/>
            <person name="Durkin A."/>
            <person name="Radune D."/>
            <person name="Mohamoud Y."/>
            <person name="Shay R."/>
            <person name="Jin S."/>
            <person name="Zhang X."/>
            <person name="Lucey K."/>
            <person name="Ballor N.R."/>
            <person name="Ottesen E."/>
            <person name="Rosenthal R."/>
            <person name="Allen A."/>
            <person name="Leadbetter J.R."/>
            <person name="Paulsen I.T."/>
        </authorList>
    </citation>
    <scope>NUCLEOTIDE SEQUENCE [LARGE SCALE GENOMIC DNA]</scope>
    <source>
        <strain evidence="4">ATCC BAA-887 / DSM 12427 / ZAS-2</strain>
    </source>
</reference>
<dbReference type="Pfam" id="PF01381">
    <property type="entry name" value="HTH_3"/>
    <property type="match status" value="1"/>
</dbReference>
<protein>
    <submittedName>
        <fullName evidence="3">Transcriptional regulator, XRE family with cupin sensor</fullName>
    </submittedName>
</protein>
<feature type="domain" description="HTH cro/C1-type" evidence="2">
    <location>
        <begin position="12"/>
        <end position="66"/>
    </location>
</feature>
<dbReference type="PANTHER" id="PTHR46797:SF19">
    <property type="entry name" value="BLL2473 PROTEIN"/>
    <property type="match status" value="1"/>
</dbReference>
<dbReference type="HOGENOM" id="CLU_085376_3_2_12"/>
<dbReference type="InterPro" id="IPR011051">
    <property type="entry name" value="RmlC_Cupin_sf"/>
</dbReference>
<dbReference type="PROSITE" id="PS50943">
    <property type="entry name" value="HTH_CROC1"/>
    <property type="match status" value="1"/>
</dbReference>
<name>F5YMG4_TREPZ</name>
<dbReference type="SUPFAM" id="SSF47413">
    <property type="entry name" value="lambda repressor-like DNA-binding domains"/>
    <property type="match status" value="1"/>
</dbReference>